<keyword evidence="3" id="KW-1185">Reference proteome</keyword>
<sequence>MVESLSVPTFRVGHTITTNALDVLYKTIKFEGVTMTALLAKAIALAFVKHPLMNSSCRDGNNFTYTCRLNIVVVVAIDGGLITPVLQDVDKEINSNNEFW</sequence>
<gene>
    <name evidence="2" type="ORF">SADUNF_Sadunf07G0053400</name>
</gene>
<protein>
    <recommendedName>
        <fullName evidence="1">2-oxoacid dehydrogenase acyltransferase catalytic domain-containing protein</fullName>
    </recommendedName>
</protein>
<proteinExistence type="predicted"/>
<dbReference type="EMBL" id="JADGMS010000007">
    <property type="protein sequence ID" value="KAF9678620.1"/>
    <property type="molecule type" value="Genomic_DNA"/>
</dbReference>
<dbReference type="PANTHER" id="PTHR23151">
    <property type="entry name" value="DIHYDROLIPOAMIDE ACETYL/SUCCINYL-TRANSFERASE-RELATED"/>
    <property type="match status" value="1"/>
</dbReference>
<dbReference type="GO" id="GO:0009534">
    <property type="term" value="C:chloroplast thylakoid"/>
    <property type="evidence" value="ECO:0007669"/>
    <property type="project" value="TreeGrafter"/>
</dbReference>
<accession>A0A835MV70</accession>
<dbReference type="GO" id="GO:0009941">
    <property type="term" value="C:chloroplast envelope"/>
    <property type="evidence" value="ECO:0007669"/>
    <property type="project" value="TreeGrafter"/>
</dbReference>
<dbReference type="InterPro" id="IPR023213">
    <property type="entry name" value="CAT-like_dom_sf"/>
</dbReference>
<dbReference type="Pfam" id="PF00198">
    <property type="entry name" value="2-oxoacid_dh"/>
    <property type="match status" value="1"/>
</dbReference>
<dbReference type="GO" id="GO:0045254">
    <property type="term" value="C:pyruvate dehydrogenase complex"/>
    <property type="evidence" value="ECO:0007669"/>
    <property type="project" value="InterPro"/>
</dbReference>
<evidence type="ECO:0000313" key="2">
    <source>
        <dbReference type="EMBL" id="KAF9678620.1"/>
    </source>
</evidence>
<dbReference type="InterPro" id="IPR045257">
    <property type="entry name" value="E2/Pdx1"/>
</dbReference>
<dbReference type="GO" id="GO:0004742">
    <property type="term" value="F:dihydrolipoyllysine-residue acetyltransferase activity"/>
    <property type="evidence" value="ECO:0007669"/>
    <property type="project" value="TreeGrafter"/>
</dbReference>
<dbReference type="GO" id="GO:0006086">
    <property type="term" value="P:pyruvate decarboxylation to acetyl-CoA"/>
    <property type="evidence" value="ECO:0007669"/>
    <property type="project" value="InterPro"/>
</dbReference>
<dbReference type="SUPFAM" id="SSF52777">
    <property type="entry name" value="CoA-dependent acyltransferases"/>
    <property type="match status" value="1"/>
</dbReference>
<dbReference type="Proteomes" id="UP000657918">
    <property type="component" value="Unassembled WGS sequence"/>
</dbReference>
<dbReference type="AlphaFoldDB" id="A0A835MV70"/>
<evidence type="ECO:0000259" key="1">
    <source>
        <dbReference type="Pfam" id="PF00198"/>
    </source>
</evidence>
<comment type="caution">
    <text evidence="2">The sequence shown here is derived from an EMBL/GenBank/DDBJ whole genome shotgun (WGS) entry which is preliminary data.</text>
</comment>
<dbReference type="PANTHER" id="PTHR23151:SF75">
    <property type="entry name" value="DIHYDROLIPOYLLYSINE-RESIDUE ACETYLTRANSFERASE COMPONENT 5 OF PYRUVATE DEHYDROGENASE COMPLEX, CHLOROPLASTIC"/>
    <property type="match status" value="1"/>
</dbReference>
<dbReference type="OrthoDB" id="537444at2759"/>
<name>A0A835MV70_9ROSI</name>
<dbReference type="InterPro" id="IPR001078">
    <property type="entry name" value="2-oxoacid_DH_actylTfrase"/>
</dbReference>
<organism evidence="2 3">
    <name type="scientific">Salix dunnii</name>
    <dbReference type="NCBI Taxonomy" id="1413687"/>
    <lineage>
        <taxon>Eukaryota</taxon>
        <taxon>Viridiplantae</taxon>
        <taxon>Streptophyta</taxon>
        <taxon>Embryophyta</taxon>
        <taxon>Tracheophyta</taxon>
        <taxon>Spermatophyta</taxon>
        <taxon>Magnoliopsida</taxon>
        <taxon>eudicotyledons</taxon>
        <taxon>Gunneridae</taxon>
        <taxon>Pentapetalae</taxon>
        <taxon>rosids</taxon>
        <taxon>fabids</taxon>
        <taxon>Malpighiales</taxon>
        <taxon>Salicaceae</taxon>
        <taxon>Saliceae</taxon>
        <taxon>Salix</taxon>
    </lineage>
</organism>
<reference evidence="2 3" key="1">
    <citation type="submission" date="2020-10" db="EMBL/GenBank/DDBJ databases">
        <title>Plant Genome Project.</title>
        <authorList>
            <person name="Zhang R.-G."/>
        </authorList>
    </citation>
    <scope>NUCLEOTIDE SEQUENCE [LARGE SCALE GENOMIC DNA]</scope>
    <source>
        <strain evidence="2">FAFU-HL-1</strain>
        <tissue evidence="2">Leaf</tissue>
    </source>
</reference>
<feature type="domain" description="2-oxoacid dehydrogenase acyltransferase catalytic" evidence="1">
    <location>
        <begin position="1"/>
        <end position="91"/>
    </location>
</feature>
<evidence type="ECO:0000313" key="3">
    <source>
        <dbReference type="Proteomes" id="UP000657918"/>
    </source>
</evidence>
<dbReference type="Gene3D" id="3.30.559.10">
    <property type="entry name" value="Chloramphenicol acetyltransferase-like domain"/>
    <property type="match status" value="1"/>
</dbReference>